<dbReference type="Proteomes" id="UP000182360">
    <property type="component" value="Unassembled WGS sequence"/>
</dbReference>
<sequence length="202" mass="23191">MIDYIEKTEEIRAFTQAHVKKSRYEHSVRVAEMCARMCRQYGLDWRKGYLAGIGHDMCKDFSNEELFELAGRDGDEITDFERKKPALLHGRAAAVLLKERFKVYDQEILEAVANHTSGIVGMCDLTKCLFLADKIEPGRPQSTDEYRNGLLALSLDEMLYSVLEENYEYLINHNIEIAPGTREMIEYYTVEIKMPGHSGGKL</sequence>
<comment type="catalytic activity">
    <reaction evidence="6">
        <text>P(1),P(4)-bis(5'-adenosyl) tetraphosphate + H2O = 2 ADP + 2 H(+)</text>
        <dbReference type="Rhea" id="RHEA:24252"/>
        <dbReference type="ChEBI" id="CHEBI:15377"/>
        <dbReference type="ChEBI" id="CHEBI:15378"/>
        <dbReference type="ChEBI" id="CHEBI:58141"/>
        <dbReference type="ChEBI" id="CHEBI:456216"/>
        <dbReference type="EC" id="3.6.1.41"/>
    </reaction>
</comment>
<dbReference type="AlphaFoldDB" id="A0A1H9JHU8"/>
<evidence type="ECO:0000256" key="1">
    <source>
        <dbReference type="ARBA" id="ARBA00012506"/>
    </source>
</evidence>
<evidence type="ECO:0000313" key="9">
    <source>
        <dbReference type="Proteomes" id="UP000182360"/>
    </source>
</evidence>
<dbReference type="InterPro" id="IPR005249">
    <property type="entry name" value="YqeK"/>
</dbReference>
<evidence type="ECO:0000313" key="8">
    <source>
        <dbReference type="EMBL" id="SEQ86328.1"/>
    </source>
</evidence>
<evidence type="ECO:0000256" key="3">
    <source>
        <dbReference type="ARBA" id="ARBA00022741"/>
    </source>
</evidence>
<evidence type="ECO:0000256" key="6">
    <source>
        <dbReference type="ARBA" id="ARBA00049417"/>
    </source>
</evidence>
<proteinExistence type="predicted"/>
<dbReference type="OrthoDB" id="5295945at2"/>
<reference evidence="8 9" key="1">
    <citation type="submission" date="2016-10" db="EMBL/GenBank/DDBJ databases">
        <authorList>
            <person name="de Groot N.N."/>
        </authorList>
    </citation>
    <scope>NUCLEOTIDE SEQUENCE [LARGE SCALE GENOMIC DNA]</scope>
    <source>
        <strain evidence="8 9">B25</strain>
    </source>
</reference>
<keyword evidence="9" id="KW-1185">Reference proteome</keyword>
<dbReference type="GO" id="GO:0000166">
    <property type="term" value="F:nucleotide binding"/>
    <property type="evidence" value="ECO:0007669"/>
    <property type="project" value="UniProtKB-KW"/>
</dbReference>
<organism evidence="8 9">
    <name type="scientific">Treponema bryantii</name>
    <dbReference type="NCBI Taxonomy" id="163"/>
    <lineage>
        <taxon>Bacteria</taxon>
        <taxon>Pseudomonadati</taxon>
        <taxon>Spirochaetota</taxon>
        <taxon>Spirochaetia</taxon>
        <taxon>Spirochaetales</taxon>
        <taxon>Treponemataceae</taxon>
        <taxon>Treponema</taxon>
    </lineage>
</organism>
<evidence type="ECO:0000259" key="7">
    <source>
        <dbReference type="SMART" id="SM00471"/>
    </source>
</evidence>
<evidence type="ECO:0000256" key="5">
    <source>
        <dbReference type="ARBA" id="ARBA00023004"/>
    </source>
</evidence>
<dbReference type="NCBIfam" id="TIGR00488">
    <property type="entry name" value="bis(5'-nucleosyl)-tetraphosphatase (symmetrical) YqeK"/>
    <property type="match status" value="1"/>
</dbReference>
<evidence type="ECO:0000256" key="4">
    <source>
        <dbReference type="ARBA" id="ARBA00022801"/>
    </source>
</evidence>
<dbReference type="GO" id="GO:0008803">
    <property type="term" value="F:bis(5'-nucleosyl)-tetraphosphatase (symmetrical) activity"/>
    <property type="evidence" value="ECO:0007669"/>
    <property type="project" value="UniProtKB-EC"/>
</dbReference>
<dbReference type="Gene3D" id="1.10.3210.10">
    <property type="entry name" value="Hypothetical protein af1432"/>
    <property type="match status" value="1"/>
</dbReference>
<name>A0A1H9JHU8_9SPIR</name>
<evidence type="ECO:0000256" key="2">
    <source>
        <dbReference type="ARBA" id="ARBA00022723"/>
    </source>
</evidence>
<dbReference type="STRING" id="163.SAMN04487775_103121"/>
<dbReference type="CDD" id="cd00077">
    <property type="entry name" value="HDc"/>
    <property type="match status" value="1"/>
</dbReference>
<feature type="domain" description="HD/PDEase" evidence="7">
    <location>
        <begin position="19"/>
        <end position="147"/>
    </location>
</feature>
<keyword evidence="5" id="KW-0408">Iron</keyword>
<dbReference type="Pfam" id="PF01966">
    <property type="entry name" value="HD"/>
    <property type="match status" value="1"/>
</dbReference>
<dbReference type="SUPFAM" id="SSF109604">
    <property type="entry name" value="HD-domain/PDEase-like"/>
    <property type="match status" value="1"/>
</dbReference>
<dbReference type="PANTHER" id="PTHR35795:SF1">
    <property type="entry name" value="BIS(5'-NUCLEOSYL)-TETRAPHOSPHATASE, SYMMETRICAL"/>
    <property type="match status" value="1"/>
</dbReference>
<dbReference type="SMART" id="SM00471">
    <property type="entry name" value="HDc"/>
    <property type="match status" value="1"/>
</dbReference>
<dbReference type="InterPro" id="IPR003607">
    <property type="entry name" value="HD/PDEase_dom"/>
</dbReference>
<dbReference type="GO" id="GO:0046872">
    <property type="term" value="F:metal ion binding"/>
    <property type="evidence" value="ECO:0007669"/>
    <property type="project" value="UniProtKB-KW"/>
</dbReference>
<keyword evidence="2" id="KW-0479">Metal-binding</keyword>
<protein>
    <recommendedName>
        <fullName evidence="1">bis(5'-nucleosyl)-tetraphosphatase (symmetrical)</fullName>
        <ecNumber evidence="1">3.6.1.41</ecNumber>
    </recommendedName>
</protein>
<accession>A0A1H9JHU8</accession>
<keyword evidence="4 8" id="KW-0378">Hydrolase</keyword>
<dbReference type="EMBL" id="FOFU01000013">
    <property type="protein sequence ID" value="SEQ86328.1"/>
    <property type="molecule type" value="Genomic_DNA"/>
</dbReference>
<dbReference type="EC" id="3.6.1.41" evidence="1"/>
<dbReference type="RefSeq" id="WP_074645482.1">
    <property type="nucleotide sequence ID" value="NZ_AP025286.1"/>
</dbReference>
<gene>
    <name evidence="8" type="ORF">SAMN04487977_11318</name>
</gene>
<dbReference type="InterPro" id="IPR051094">
    <property type="entry name" value="Diverse_Catalytic_Enzymes"/>
</dbReference>
<keyword evidence="3" id="KW-0547">Nucleotide-binding</keyword>
<dbReference type="PANTHER" id="PTHR35795">
    <property type="entry name" value="SLR1885 PROTEIN"/>
    <property type="match status" value="1"/>
</dbReference>
<dbReference type="InterPro" id="IPR006674">
    <property type="entry name" value="HD_domain"/>
</dbReference>